<keyword evidence="7" id="KW-1185">Reference proteome</keyword>
<evidence type="ECO:0000313" key="6">
    <source>
        <dbReference type="EMBL" id="KAF6758939.1"/>
    </source>
</evidence>
<dbReference type="OrthoDB" id="3046222at2759"/>
<accession>A0A8H6I6S0</accession>
<feature type="region of interest" description="Disordered" evidence="4">
    <location>
        <begin position="1605"/>
        <end position="1706"/>
    </location>
</feature>
<organism evidence="6 7">
    <name type="scientific">Ephemerocybe angulata</name>
    <dbReference type="NCBI Taxonomy" id="980116"/>
    <lineage>
        <taxon>Eukaryota</taxon>
        <taxon>Fungi</taxon>
        <taxon>Dikarya</taxon>
        <taxon>Basidiomycota</taxon>
        <taxon>Agaricomycotina</taxon>
        <taxon>Agaricomycetes</taxon>
        <taxon>Agaricomycetidae</taxon>
        <taxon>Agaricales</taxon>
        <taxon>Agaricineae</taxon>
        <taxon>Psathyrellaceae</taxon>
        <taxon>Ephemerocybe</taxon>
    </lineage>
</organism>
<feature type="compositionally biased region" description="Polar residues" evidence="4">
    <location>
        <begin position="1181"/>
        <end position="1198"/>
    </location>
</feature>
<dbReference type="SMART" id="SM00249">
    <property type="entry name" value="PHD"/>
    <property type="match status" value="1"/>
</dbReference>
<comment type="caution">
    <text evidence="6">The sequence shown here is derived from an EMBL/GenBank/DDBJ whole genome shotgun (WGS) entry which is preliminary data.</text>
</comment>
<evidence type="ECO:0000259" key="5">
    <source>
        <dbReference type="SMART" id="SM00249"/>
    </source>
</evidence>
<evidence type="ECO:0000256" key="4">
    <source>
        <dbReference type="SAM" id="MobiDB-lite"/>
    </source>
</evidence>
<feature type="region of interest" description="Disordered" evidence="4">
    <location>
        <begin position="317"/>
        <end position="339"/>
    </location>
</feature>
<feature type="domain" description="Zinc finger PHD-type" evidence="5">
    <location>
        <begin position="1219"/>
        <end position="1270"/>
    </location>
</feature>
<dbReference type="InterPro" id="IPR011011">
    <property type="entry name" value="Znf_FYVE_PHD"/>
</dbReference>
<evidence type="ECO:0000313" key="7">
    <source>
        <dbReference type="Proteomes" id="UP000521943"/>
    </source>
</evidence>
<dbReference type="EMBL" id="JACGCI010000017">
    <property type="protein sequence ID" value="KAF6758939.1"/>
    <property type="molecule type" value="Genomic_DNA"/>
</dbReference>
<keyword evidence="3" id="KW-0862">Zinc</keyword>
<dbReference type="InterPro" id="IPR001965">
    <property type="entry name" value="Znf_PHD"/>
</dbReference>
<dbReference type="CDD" id="cd15489">
    <property type="entry name" value="PHD_SF"/>
    <property type="match status" value="1"/>
</dbReference>
<keyword evidence="1" id="KW-0479">Metal-binding</keyword>
<dbReference type="GO" id="GO:0008270">
    <property type="term" value="F:zinc ion binding"/>
    <property type="evidence" value="ECO:0007669"/>
    <property type="project" value="UniProtKB-KW"/>
</dbReference>
<feature type="region of interest" description="Disordered" evidence="4">
    <location>
        <begin position="1154"/>
        <end position="1209"/>
    </location>
</feature>
<dbReference type="SUPFAM" id="SSF57903">
    <property type="entry name" value="FYVE/PHD zinc finger"/>
    <property type="match status" value="1"/>
</dbReference>
<feature type="region of interest" description="Disordered" evidence="4">
    <location>
        <begin position="87"/>
        <end position="196"/>
    </location>
</feature>
<feature type="compositionally biased region" description="Basic and acidic residues" evidence="4">
    <location>
        <begin position="139"/>
        <end position="151"/>
    </location>
</feature>
<keyword evidence="2" id="KW-0863">Zinc-finger</keyword>
<evidence type="ECO:0000256" key="3">
    <source>
        <dbReference type="ARBA" id="ARBA00022833"/>
    </source>
</evidence>
<feature type="compositionally biased region" description="Polar residues" evidence="4">
    <location>
        <begin position="328"/>
        <end position="339"/>
    </location>
</feature>
<feature type="compositionally biased region" description="Low complexity" evidence="4">
    <location>
        <begin position="1132"/>
        <end position="1142"/>
    </location>
</feature>
<dbReference type="Proteomes" id="UP000521943">
    <property type="component" value="Unassembled WGS sequence"/>
</dbReference>
<reference evidence="6 7" key="1">
    <citation type="submission" date="2020-07" db="EMBL/GenBank/DDBJ databases">
        <title>Comparative genomics of pyrophilous fungi reveals a link between fire events and developmental genes.</title>
        <authorList>
            <consortium name="DOE Joint Genome Institute"/>
            <person name="Steindorff A.S."/>
            <person name="Carver A."/>
            <person name="Calhoun S."/>
            <person name="Stillman K."/>
            <person name="Liu H."/>
            <person name="Lipzen A."/>
            <person name="Pangilinan J."/>
            <person name="Labutti K."/>
            <person name="Bruns T.D."/>
            <person name="Grigoriev I.V."/>
        </authorList>
    </citation>
    <scope>NUCLEOTIDE SEQUENCE [LARGE SCALE GENOMIC DNA]</scope>
    <source>
        <strain evidence="6 7">CBS 144469</strain>
    </source>
</reference>
<gene>
    <name evidence="6" type="ORF">DFP72DRAFT_1064440</name>
</gene>
<evidence type="ECO:0000256" key="1">
    <source>
        <dbReference type="ARBA" id="ARBA00022723"/>
    </source>
</evidence>
<proteinExistence type="predicted"/>
<feature type="region of interest" description="Disordered" evidence="4">
    <location>
        <begin position="1118"/>
        <end position="1142"/>
    </location>
</feature>
<sequence>MKRLKRAVLALFSDEEPAPQAPVMYPISYPPNIAPGAIYGPPNFQYGSIPAGYYPNPYIVPPMQYGTGFGQPGHAYIAGAPQIPQQNAPAGLVNPQPPTIPAFTQGPGLELPKEQMKTDSAPKQARESSKWTSSSTRHITSENRAPGKQETSESSSDDYSDEERGKGKRKGGKSGRSGERVCTATPGTDGYDWPDGDLVRKFSSEESAPPNKDLAKWQFRSHGKSSYNHSGDDNRFAIALGKARTSKCLGVNVCPDPSCNRPVKPLTNVAAEERQIAKGCTVCHAAPLIHEDCDVKCHRYLAQDVDTGEVYYRWEQRGNHSHPRPPTSHLSPSESAQLDAQVTRGGYSATVHALRTGDLNPGSVPLAQISPILADPSTARYYVAKSKVTTGMKTAPAQRSGGGGPVVKQILGLNTELGEVFLRFSQLHGQGAFVFKTDFMNTILESTVEEWAAVDSDIGARHGLVTDGNHTFFREGVLLTSCAFNSTTKSWVPVLYTLIYGEDEAHHRIHFEHLFDPIMKKVERDGLRFEKEFLLNVMDFSQAQRNAHADAYARAVSKTMPGFSGLSQEAQLAQLTYLREEAKSLEVGCDFHFWSQATRVKGTAALVDPESSKEFGHLLHKMVSKKTSSDIFDETVAKFRRDFPEAAGWLSWWLQPAIIGMVFPAKSSVNPDVAEQVPSTSNAAEHNHSHLNHAVGPRNELLEGIKKLHLHVKRFESEYTAVRSGHYTPAGPRENRPPKRVKFFDNDGRAPDTIDAINALEPSSKLAPGALQRRPLFGQCYAWDGVNSCFYDHGLELLFRAYCLWPEDVRAHFRNLLPTDSFLQLKAAHFDRRLKLITHSKKKDKTVLKLLTDALKDFQRAVREKIFTSWNPDLSATGHHSATVWIQESLQDGGPCFEAQQFFGHHHSVVRQCGKGHESSSFCRMPRAVVRLHLEYLEIVKEGAGEGSIGLGDYFSQLVLFKASAETPVLDDSVLLSSACDTPECKDDATPCKVIYYWPQTLTVESNSRMSPKVSKTLRFDESFTISDSSEHSITYTLVGRVLHPSRKDHFTAEVAVGGAYYTYDDMKSKLRRAKAGTRPLEKRSTNEVYYVYHRSSKDSSTVRSVAEIMSDYSRFGSKDMELGTNADHPESITSGSSSGFSVYEDDAIRPVLSSDGESEESEDIPLSLFAHPGPSKPRSQKQLSVVSQTEGASQTAGASGAKRGSGNEVTHVPQAIPSCLSCGLRGPAVKNEIRCDLCEVMWHQVCVQRFLPDSHEDMVDFRFCCPQCRYSVNGRWDQLMLNTYVLVGIAQVSHLKAKEGQPTHYPAQIVSRTGDTATLQWHIYMDWPKKAAIEIICGSIYWPLVLQSNLSEKELAIVEAADAHILQALAFAQPAILEILDGTRHHPIVTLFQSWVQSLSNSTQGTERRHHNLRFSRTFFHLPIYPGHSLIIDNYMALEFQRELSDDEQASALVWVLLRLVAIRQYLCLPTSDDAEVYEVCRIPTEREYEMSSPEDGALRARLHREPTIHEKAFFCSQSNVFGRLDGPDIDRELVDYTEVYAKIGARFKGRVGRTKDLDGVTTLDATAGYLKVFTEDGSPYIFGSYSHYLKDEMELAGITAVKKPPAAESESPPTSPRPFPHPEADKPATAPKFKFRIIGPKPDPPKQPKPKKKTGGLAQTTLTFPTRQTRQVTMDQRVQVQKRNPSLSGSDDEEPQERKRAKRD</sequence>
<protein>
    <recommendedName>
        <fullName evidence="5">Zinc finger PHD-type domain-containing protein</fullName>
    </recommendedName>
</protein>
<evidence type="ECO:0000256" key="2">
    <source>
        <dbReference type="ARBA" id="ARBA00022771"/>
    </source>
</evidence>
<name>A0A8H6I6S0_9AGAR</name>
<feature type="compositionally biased region" description="Polar residues" evidence="4">
    <location>
        <begin position="1659"/>
        <end position="1691"/>
    </location>
</feature>